<evidence type="ECO:0000256" key="14">
    <source>
        <dbReference type="HAMAP-Rule" id="MF_02081"/>
    </source>
</evidence>
<dbReference type="InterPro" id="IPR012338">
    <property type="entry name" value="Beta-lactam/transpept-like"/>
</dbReference>
<evidence type="ECO:0000256" key="3">
    <source>
        <dbReference type="ARBA" id="ARBA00022475"/>
    </source>
</evidence>
<dbReference type="HAMAP" id="MF_02081">
    <property type="entry name" value="MrdA_transpept"/>
    <property type="match status" value="1"/>
</dbReference>
<dbReference type="Proteomes" id="UP000638188">
    <property type="component" value="Unassembled WGS sequence"/>
</dbReference>
<comment type="pathway">
    <text evidence="14">Cell wall biogenesis; peptidoglycan biosynthesis.</text>
</comment>
<dbReference type="EC" id="3.4.16.4" evidence="14"/>
<comment type="subcellular location">
    <subcellularLocation>
        <location evidence="2">Cell membrane</location>
    </subcellularLocation>
    <subcellularLocation>
        <location evidence="1">Membrane</location>
        <topology evidence="1">Single-pass membrane protein</topology>
    </subcellularLocation>
</comment>
<comment type="caution">
    <text evidence="17">The sequence shown here is derived from an EMBL/GenBank/DDBJ whole genome shotgun (WGS) entry which is preliminary data.</text>
</comment>
<feature type="active site" description="Acyl-ester intermediate" evidence="14">
    <location>
        <position position="306"/>
    </location>
</feature>
<keyword evidence="18" id="KW-1185">Reference proteome</keyword>
<keyword evidence="8 14" id="KW-0378">Hydrolase</keyword>
<keyword evidence="9 14" id="KW-0133">Cell shape</keyword>
<comment type="function">
    <text evidence="14">Catalyzes cross-linking of the peptidoglycan cell wall.</text>
</comment>
<comment type="caution">
    <text evidence="14">Lacks conserved residue(s) required for the propagation of feature annotation.</text>
</comment>
<proteinExistence type="inferred from homology"/>
<dbReference type="Gene3D" id="3.90.1310.10">
    <property type="entry name" value="Penicillin-binding protein 2a (Domain 2)"/>
    <property type="match status" value="1"/>
</dbReference>
<dbReference type="Gene3D" id="3.40.710.10">
    <property type="entry name" value="DD-peptidase/beta-lactamase superfamily"/>
    <property type="match status" value="1"/>
</dbReference>
<keyword evidence="7 14" id="KW-0812">Transmembrane</keyword>
<evidence type="ECO:0000259" key="15">
    <source>
        <dbReference type="Pfam" id="PF00905"/>
    </source>
</evidence>
<evidence type="ECO:0000256" key="9">
    <source>
        <dbReference type="ARBA" id="ARBA00022960"/>
    </source>
</evidence>
<evidence type="ECO:0000259" key="16">
    <source>
        <dbReference type="Pfam" id="PF03717"/>
    </source>
</evidence>
<dbReference type="InterPro" id="IPR050515">
    <property type="entry name" value="Beta-lactam/transpept"/>
</dbReference>
<dbReference type="Gene3D" id="3.30.1390.30">
    <property type="entry name" value="Penicillin-binding protein 2a, domain 3"/>
    <property type="match status" value="1"/>
</dbReference>
<sequence>MLASVFVAALTMALVGRMYFLQVTQYEHHSTLSENNRVHIQPVPPSRGRIYDRNGIVLAENRPSFSLSITRERVPNLDDTFVLLGSLLQLSEEDLERAERKLTQGRRPFEAVPVMFGLTEEQIAQIAINQFRLPGVEVQTSFVRHYPFAEHFAHAVGYVGRINEKEMTTIDQVAYAGTHYIGKTGIERFYEDTLHGTVGYEEVETNARGRVLRVLKRTDPLPGKDITLHLDSRLQAVAEKALGNRRGAVIAIEPETGGVLAFVSQPGFNPNLFVTGISHADYGALRDSLDQPLFNRVLRGLYPPGSTIKQIIALAGLDSGVTTRESRVYDPGFYQLPNHSHKYRNWNRSGDGWVSMAYAIARSNDTYFYDLANKLGIDRMHEYMTRFGLGTRVSHDMYEESAGLMPSRAWKREARRQPWYPGETLITGIGQGYMLTTPLQLAQSVALMANRGVWRRPRLLMHAEGEPPQVDDTPADIELKNPDDWDFIVDALQDVMHAPHGTSRSAAVDAPYRMAGKTGTAQVVAIAQGEKYDSEALQERHRDHALFVGFAPAEAPKIAVAVMVENGESGGRVAAPVARQLFDAWLVPDPEPTAFTEEVAE</sequence>
<comment type="similarity">
    <text evidence="14">Belongs to the transpeptidase family. MrdA subfamily.</text>
</comment>
<gene>
    <name evidence="17" type="primary">pbpA</name>
    <name evidence="14" type="synonym">mrdA</name>
    <name evidence="17" type="ORF">GCM10007418_19200</name>
</gene>
<dbReference type="NCBIfam" id="TIGR03423">
    <property type="entry name" value="pbp2_mrdA"/>
    <property type="match status" value="1"/>
</dbReference>
<keyword evidence="5 14" id="KW-0121">Carboxypeptidase</keyword>
<dbReference type="InterPro" id="IPR036138">
    <property type="entry name" value="PBP_dimer_sf"/>
</dbReference>
<evidence type="ECO:0000256" key="10">
    <source>
        <dbReference type="ARBA" id="ARBA00022984"/>
    </source>
</evidence>
<comment type="catalytic activity">
    <reaction evidence="14">
        <text>Preferential cleavage: (Ac)2-L-Lys-D-Ala-|-D-Ala. Also transpeptidation of peptidyl-alanyl moieties that are N-acyl substituents of D-alanine.</text>
        <dbReference type="EC" id="3.4.16.4"/>
    </reaction>
</comment>
<keyword evidence="11 14" id="KW-1133">Transmembrane helix</keyword>
<dbReference type="Pfam" id="PF03717">
    <property type="entry name" value="PBP_dimer"/>
    <property type="match status" value="1"/>
</dbReference>
<evidence type="ECO:0000256" key="8">
    <source>
        <dbReference type="ARBA" id="ARBA00022801"/>
    </source>
</evidence>
<reference evidence="18" key="1">
    <citation type="journal article" date="2019" name="Int. J. Syst. Evol. Microbiol.">
        <title>The Global Catalogue of Microorganisms (GCM) 10K type strain sequencing project: providing services to taxonomists for standard genome sequencing and annotation.</title>
        <authorList>
            <consortium name="The Broad Institute Genomics Platform"/>
            <consortium name="The Broad Institute Genome Sequencing Center for Infectious Disease"/>
            <person name="Wu L."/>
            <person name="Ma J."/>
        </authorList>
    </citation>
    <scope>NUCLEOTIDE SEQUENCE [LARGE SCALE GENOMIC DNA]</scope>
    <source>
        <strain evidence="18">CGMCC 1.12482</strain>
    </source>
</reference>
<dbReference type="InterPro" id="IPR017790">
    <property type="entry name" value="Penicillin-binding_protein_2"/>
</dbReference>
<dbReference type="InterPro" id="IPR001460">
    <property type="entry name" value="PCN-bd_Tpept"/>
</dbReference>
<evidence type="ECO:0000256" key="7">
    <source>
        <dbReference type="ARBA" id="ARBA00022692"/>
    </source>
</evidence>
<dbReference type="PANTHER" id="PTHR30627:SF2">
    <property type="entry name" value="PEPTIDOGLYCAN D,D-TRANSPEPTIDASE MRDA"/>
    <property type="match status" value="1"/>
</dbReference>
<keyword evidence="6 14" id="KW-0645">Protease</keyword>
<dbReference type="Pfam" id="PF00905">
    <property type="entry name" value="Transpeptidase"/>
    <property type="match status" value="1"/>
</dbReference>
<evidence type="ECO:0000256" key="13">
    <source>
        <dbReference type="ARBA" id="ARBA00023316"/>
    </source>
</evidence>
<organism evidence="17 18">
    <name type="scientific">Halopseudomonas salina</name>
    <dbReference type="NCBI Taxonomy" id="1323744"/>
    <lineage>
        <taxon>Bacteria</taxon>
        <taxon>Pseudomonadati</taxon>
        <taxon>Pseudomonadota</taxon>
        <taxon>Gammaproteobacteria</taxon>
        <taxon>Pseudomonadales</taxon>
        <taxon>Pseudomonadaceae</taxon>
        <taxon>Halopseudomonas</taxon>
    </lineage>
</organism>
<accession>A0ABQ1PNF5</accession>
<dbReference type="EMBL" id="BMFF01000003">
    <property type="protein sequence ID" value="GGD00077.1"/>
    <property type="molecule type" value="Genomic_DNA"/>
</dbReference>
<keyword evidence="4 14" id="KW-0997">Cell inner membrane</keyword>
<keyword evidence="3 14" id="KW-1003">Cell membrane</keyword>
<dbReference type="SUPFAM" id="SSF56601">
    <property type="entry name" value="beta-lactamase/transpeptidase-like"/>
    <property type="match status" value="1"/>
</dbReference>
<evidence type="ECO:0000256" key="11">
    <source>
        <dbReference type="ARBA" id="ARBA00022989"/>
    </source>
</evidence>
<keyword evidence="12 14" id="KW-0472">Membrane</keyword>
<feature type="domain" description="Penicillin-binding protein dimerisation" evidence="16">
    <location>
        <begin position="43"/>
        <end position="215"/>
    </location>
</feature>
<evidence type="ECO:0000256" key="2">
    <source>
        <dbReference type="ARBA" id="ARBA00004236"/>
    </source>
</evidence>
<dbReference type="InterPro" id="IPR005311">
    <property type="entry name" value="PBP_dimer"/>
</dbReference>
<evidence type="ECO:0000256" key="12">
    <source>
        <dbReference type="ARBA" id="ARBA00023136"/>
    </source>
</evidence>
<keyword evidence="13 14" id="KW-0961">Cell wall biogenesis/degradation</keyword>
<name>A0ABQ1PNF5_9GAMM</name>
<evidence type="ECO:0000256" key="6">
    <source>
        <dbReference type="ARBA" id="ARBA00022670"/>
    </source>
</evidence>
<keyword evidence="10 14" id="KW-0573">Peptidoglycan synthesis</keyword>
<evidence type="ECO:0000256" key="5">
    <source>
        <dbReference type="ARBA" id="ARBA00022645"/>
    </source>
</evidence>
<dbReference type="PANTHER" id="PTHR30627">
    <property type="entry name" value="PEPTIDOGLYCAN D,D-TRANSPEPTIDASE"/>
    <property type="match status" value="1"/>
</dbReference>
<evidence type="ECO:0000313" key="18">
    <source>
        <dbReference type="Proteomes" id="UP000638188"/>
    </source>
</evidence>
<evidence type="ECO:0000256" key="1">
    <source>
        <dbReference type="ARBA" id="ARBA00004167"/>
    </source>
</evidence>
<feature type="domain" description="Penicillin-binding protein transpeptidase" evidence="15">
    <location>
        <begin position="247"/>
        <end position="582"/>
    </location>
</feature>
<evidence type="ECO:0000256" key="4">
    <source>
        <dbReference type="ARBA" id="ARBA00022519"/>
    </source>
</evidence>
<dbReference type="SUPFAM" id="SSF56519">
    <property type="entry name" value="Penicillin binding protein dimerisation domain"/>
    <property type="match status" value="1"/>
</dbReference>
<evidence type="ECO:0000313" key="17">
    <source>
        <dbReference type="EMBL" id="GGD00077.1"/>
    </source>
</evidence>
<protein>
    <recommendedName>
        <fullName evidence="14">Peptidoglycan D,D-transpeptidase MrdA</fullName>
        <ecNumber evidence="14">3.4.16.4</ecNumber>
    </recommendedName>
    <alternativeName>
        <fullName evidence="14">Penicillin-binding protein 2</fullName>
        <shortName evidence="14">PBP-2</shortName>
    </alternativeName>
</protein>